<proteinExistence type="predicted"/>
<name>A0ABZ2UGL1_9FLAO</name>
<reference evidence="2 3" key="1">
    <citation type="submission" date="2024-03" db="EMBL/GenBank/DDBJ databases">
        <title>Flavobacterium soyae.</title>
        <authorList>
            <person name="Zheng W."/>
        </authorList>
    </citation>
    <scope>NUCLEOTIDE SEQUENCE [LARGE SCALE GENOMIC DNA]</scope>
    <source>
        <strain evidence="2 3">55</strain>
    </source>
</reference>
<keyword evidence="3" id="KW-1185">Reference proteome</keyword>
<keyword evidence="1" id="KW-1133">Transmembrane helix</keyword>
<evidence type="ECO:0000313" key="3">
    <source>
        <dbReference type="Proteomes" id="UP001623852"/>
    </source>
</evidence>
<keyword evidence="1" id="KW-0472">Membrane</keyword>
<sequence>MKNTIYKSLILSLLITNIWSVITFFIYFFEDPRWFHGFETLGFLLWSCWISSGLGILIILLSFLKI</sequence>
<keyword evidence="1" id="KW-0812">Transmembrane</keyword>
<protein>
    <submittedName>
        <fullName evidence="2">Uncharacterized protein</fullName>
    </submittedName>
</protein>
<dbReference type="Proteomes" id="UP001623852">
    <property type="component" value="Chromosome"/>
</dbReference>
<organism evidence="2 3">
    <name type="scientific">Flavobacterium soyae</name>
    <dbReference type="NCBI Taxonomy" id="2903098"/>
    <lineage>
        <taxon>Bacteria</taxon>
        <taxon>Pseudomonadati</taxon>
        <taxon>Bacteroidota</taxon>
        <taxon>Flavobacteriia</taxon>
        <taxon>Flavobacteriales</taxon>
        <taxon>Flavobacteriaceae</taxon>
        <taxon>Flavobacterium</taxon>
    </lineage>
</organism>
<dbReference type="EMBL" id="CP150845">
    <property type="protein sequence ID" value="WYZ20663.1"/>
    <property type="molecule type" value="Genomic_DNA"/>
</dbReference>
<dbReference type="RefSeq" id="WP_232680018.1">
    <property type="nucleotide sequence ID" value="NZ_CP150845.1"/>
</dbReference>
<evidence type="ECO:0000256" key="1">
    <source>
        <dbReference type="SAM" id="Phobius"/>
    </source>
</evidence>
<feature type="transmembrane region" description="Helical" evidence="1">
    <location>
        <begin position="9"/>
        <end position="29"/>
    </location>
</feature>
<gene>
    <name evidence="2" type="ORF">AABD74_04185</name>
</gene>
<feature type="transmembrane region" description="Helical" evidence="1">
    <location>
        <begin position="41"/>
        <end position="64"/>
    </location>
</feature>
<accession>A0ABZ2UGL1</accession>
<evidence type="ECO:0000313" key="2">
    <source>
        <dbReference type="EMBL" id="WYZ20663.1"/>
    </source>
</evidence>